<feature type="compositionally biased region" description="Low complexity" evidence="1">
    <location>
        <begin position="164"/>
        <end position="176"/>
    </location>
</feature>
<feature type="compositionally biased region" description="Polar residues" evidence="1">
    <location>
        <begin position="320"/>
        <end position="341"/>
    </location>
</feature>
<sequence length="461" mass="52698">MTTTTTQVFIEISSDDDVFDTSASNIKKSDERQIKAYKSVAEKNKWHNADGSLLPVSAENLCKFISLKSHTNSLQSIRWYIYGIAKYQEEAGISGGNDLKKHPDVKRLLQKITQEYKIKQKELGIDPKKIKKERQKSKIQTKLSFNPINGLSSSPSTSFLVNHQQNQQQLSSPTTSTKKKQRSKQLLKSINAIDSLSTMTELNPQIIIENNELELQQLNDHTNKRLDLSKEEFPSRALLMYLECWTGKHTLFNNLYAQSLIVINVIVETDEEEFLKYERENTKHPLLLSQFHGIWLRRISDCLEDENFLNQMSLQVDTDQNTLKRPPLMNSSIQRSENGIPTLSKKSIKKRRRRNSDTNNSEQLSLKKQKQKRQSRANPLQHPPNGASELNKPGLLLGSNQASLDFLHSNYNNLCAGHPKGCLNIGDNQHLPVSDEIIQYWKSNSASDQTRELQERSEAIA</sequence>
<dbReference type="AlphaFoldDB" id="A0A9N9CA28"/>
<feature type="region of interest" description="Disordered" evidence="1">
    <location>
        <begin position="156"/>
        <end position="182"/>
    </location>
</feature>
<evidence type="ECO:0000313" key="2">
    <source>
        <dbReference type="EMBL" id="CAG8592887.1"/>
    </source>
</evidence>
<comment type="caution">
    <text evidence="2">The sequence shown here is derived from an EMBL/GenBank/DDBJ whole genome shotgun (WGS) entry which is preliminary data.</text>
</comment>
<feature type="region of interest" description="Disordered" evidence="1">
    <location>
        <begin position="320"/>
        <end position="394"/>
    </location>
</feature>
<protein>
    <submittedName>
        <fullName evidence="2">5046_t:CDS:1</fullName>
    </submittedName>
</protein>
<accession>A0A9N9CA28</accession>
<evidence type="ECO:0000256" key="1">
    <source>
        <dbReference type="SAM" id="MobiDB-lite"/>
    </source>
</evidence>
<organism evidence="2 3">
    <name type="scientific">Ambispora leptoticha</name>
    <dbReference type="NCBI Taxonomy" id="144679"/>
    <lineage>
        <taxon>Eukaryota</taxon>
        <taxon>Fungi</taxon>
        <taxon>Fungi incertae sedis</taxon>
        <taxon>Mucoromycota</taxon>
        <taxon>Glomeromycotina</taxon>
        <taxon>Glomeromycetes</taxon>
        <taxon>Archaeosporales</taxon>
        <taxon>Ambisporaceae</taxon>
        <taxon>Ambispora</taxon>
    </lineage>
</organism>
<proteinExistence type="predicted"/>
<feature type="non-terminal residue" evidence="2">
    <location>
        <position position="1"/>
    </location>
</feature>
<gene>
    <name evidence="2" type="ORF">ALEPTO_LOCUS7785</name>
</gene>
<keyword evidence="3" id="KW-1185">Reference proteome</keyword>
<dbReference type="EMBL" id="CAJVPS010003677">
    <property type="protein sequence ID" value="CAG8592887.1"/>
    <property type="molecule type" value="Genomic_DNA"/>
</dbReference>
<dbReference type="Proteomes" id="UP000789508">
    <property type="component" value="Unassembled WGS sequence"/>
</dbReference>
<dbReference type="OrthoDB" id="10384851at2759"/>
<evidence type="ECO:0000313" key="3">
    <source>
        <dbReference type="Proteomes" id="UP000789508"/>
    </source>
</evidence>
<reference evidence="2" key="1">
    <citation type="submission" date="2021-06" db="EMBL/GenBank/DDBJ databases">
        <authorList>
            <person name="Kallberg Y."/>
            <person name="Tangrot J."/>
            <person name="Rosling A."/>
        </authorList>
    </citation>
    <scope>NUCLEOTIDE SEQUENCE</scope>
    <source>
        <strain evidence="2">FL130A</strain>
    </source>
</reference>
<name>A0A9N9CA28_9GLOM</name>